<reference evidence="1" key="1">
    <citation type="submission" date="2021-07" db="EMBL/GenBank/DDBJ databases">
        <authorList>
            <person name="Durling M."/>
        </authorList>
    </citation>
    <scope>NUCLEOTIDE SEQUENCE</scope>
</reference>
<dbReference type="Proteomes" id="UP000701801">
    <property type="component" value="Unassembled WGS sequence"/>
</dbReference>
<evidence type="ECO:0000313" key="2">
    <source>
        <dbReference type="Proteomes" id="UP000701801"/>
    </source>
</evidence>
<keyword evidence="2" id="KW-1185">Reference proteome</keyword>
<dbReference type="AlphaFoldDB" id="A0A9N9LPD1"/>
<sequence length="565" mass="63047">MSNSDSKPLTASQQDFTPCYTFTVFDPSAFGSHAYLSYWDPRYRPCLHGYNRAKACGFLKELVNPGLQLKAGLDAPEPLQGFHVDFAKFRYQFEESFSVPFNNDYVECAIVWFPPTPNPPIHLGNRITDQQSLQSAVDITLAYTPEYNIEIMVYFPQGLPSVAKPDCQATARRRTWLSSPCGDAPDEGMPTSYPRNGRIFSCSTLPLLSPFFMDILTRQSQIRSLTPFDSSLAPLSDASSTVKYEWDSQLGLIHDDESACCDNLHSPARVDRVASRDSLISSHGLQFTEDILRRALDFFDHKSSTSDAEQVEEENILEGDEDLTCYDNGRVVVIPGLKVNLTLAEAITVYHLLCQQHSSTRNSLIAASEGMSRPLVAFTCMVVQHRVNLAWEWHSENALGHHHGLSGVGCIEDDRCLRLFGLHCPCHPHSPTHFVKPRNGCQIVLLPPLLMEYWTSSFDQYVSLTECPSPGSSVVLVVVTDKEADHSTSMSPQVLRSLRQNLRSSFRQDGKLVYVSTRQPSLCSNHFILSTAKAYRESFLPPFTVPIAPSGGYTGHTYDITIASI</sequence>
<proteinExistence type="predicted"/>
<protein>
    <submittedName>
        <fullName evidence="1">Uncharacterized protein</fullName>
    </submittedName>
</protein>
<name>A0A9N9LPD1_9HELO</name>
<dbReference type="EMBL" id="CAJVRM010000240">
    <property type="protein sequence ID" value="CAG8978008.1"/>
    <property type="molecule type" value="Genomic_DNA"/>
</dbReference>
<comment type="caution">
    <text evidence="1">The sequence shown here is derived from an EMBL/GenBank/DDBJ whole genome shotgun (WGS) entry which is preliminary data.</text>
</comment>
<evidence type="ECO:0000313" key="1">
    <source>
        <dbReference type="EMBL" id="CAG8978008.1"/>
    </source>
</evidence>
<accession>A0A9N9LPD1</accession>
<gene>
    <name evidence="1" type="ORF">HYALB_00000677</name>
</gene>
<organism evidence="1 2">
    <name type="scientific">Hymenoscyphus albidus</name>
    <dbReference type="NCBI Taxonomy" id="595503"/>
    <lineage>
        <taxon>Eukaryota</taxon>
        <taxon>Fungi</taxon>
        <taxon>Dikarya</taxon>
        <taxon>Ascomycota</taxon>
        <taxon>Pezizomycotina</taxon>
        <taxon>Leotiomycetes</taxon>
        <taxon>Helotiales</taxon>
        <taxon>Helotiaceae</taxon>
        <taxon>Hymenoscyphus</taxon>
    </lineage>
</organism>